<protein>
    <submittedName>
        <fullName evidence="1">Uncharacterized protein</fullName>
    </submittedName>
</protein>
<dbReference type="EMBL" id="FNDK01000023">
    <property type="protein sequence ID" value="SDI14747.1"/>
    <property type="molecule type" value="Genomic_DNA"/>
</dbReference>
<dbReference type="AlphaFoldDB" id="A0A1G8I7C2"/>
<evidence type="ECO:0000313" key="2">
    <source>
        <dbReference type="Proteomes" id="UP000199163"/>
    </source>
</evidence>
<dbReference type="RefSeq" id="WP_175487536.1">
    <property type="nucleotide sequence ID" value="NZ_FNDK01000023.1"/>
</dbReference>
<proteinExistence type="predicted"/>
<keyword evidence="2" id="KW-1185">Reference proteome</keyword>
<dbReference type="Proteomes" id="UP000199163">
    <property type="component" value="Unassembled WGS sequence"/>
</dbReference>
<name>A0A1G8I7C2_9BACI</name>
<reference evidence="1 2" key="1">
    <citation type="submission" date="2016-10" db="EMBL/GenBank/DDBJ databases">
        <authorList>
            <person name="de Groot N.N."/>
        </authorList>
    </citation>
    <scope>NUCLEOTIDE SEQUENCE [LARGE SCALE GENOMIC DNA]</scope>
    <source>
        <strain evidence="1 2">DSM 21632</strain>
    </source>
</reference>
<organism evidence="1 2">
    <name type="scientific">Alteribacillus persepolensis</name>
    <dbReference type="NCBI Taxonomy" id="568899"/>
    <lineage>
        <taxon>Bacteria</taxon>
        <taxon>Bacillati</taxon>
        <taxon>Bacillota</taxon>
        <taxon>Bacilli</taxon>
        <taxon>Bacillales</taxon>
        <taxon>Bacillaceae</taxon>
        <taxon>Alteribacillus</taxon>
    </lineage>
</organism>
<evidence type="ECO:0000313" key="1">
    <source>
        <dbReference type="EMBL" id="SDI14747.1"/>
    </source>
</evidence>
<accession>A0A1G8I7C2</accession>
<sequence>MKRWDPDEYDVYIDGEKIASVTKAEKSKETFKRLGLTSMVQFIEKMEGKK</sequence>
<dbReference type="STRING" id="568899.SAMN05192534_12322"/>
<gene>
    <name evidence="1" type="ORF">SAMN05192534_12322</name>
</gene>